<evidence type="ECO:0000313" key="3">
    <source>
        <dbReference type="EMBL" id="PTX48742.1"/>
    </source>
</evidence>
<evidence type="ECO:0000259" key="2">
    <source>
        <dbReference type="Pfam" id="PF11127"/>
    </source>
</evidence>
<organism evidence="3 4">
    <name type="scientific">Allosediminivita pacifica</name>
    <dbReference type="NCBI Taxonomy" id="1267769"/>
    <lineage>
        <taxon>Bacteria</taxon>
        <taxon>Pseudomonadati</taxon>
        <taxon>Pseudomonadota</taxon>
        <taxon>Alphaproteobacteria</taxon>
        <taxon>Rhodobacterales</taxon>
        <taxon>Paracoccaceae</taxon>
        <taxon>Allosediminivita</taxon>
    </lineage>
</organism>
<dbReference type="Pfam" id="PF11127">
    <property type="entry name" value="YgaP-like_TM"/>
    <property type="match status" value="1"/>
</dbReference>
<dbReference type="Proteomes" id="UP000244069">
    <property type="component" value="Unassembled WGS sequence"/>
</dbReference>
<evidence type="ECO:0000256" key="1">
    <source>
        <dbReference type="SAM" id="Phobius"/>
    </source>
</evidence>
<keyword evidence="1" id="KW-0472">Membrane</keyword>
<feature type="domain" description="Inner membrane protein YgaP-like transmembrane" evidence="2">
    <location>
        <begin position="4"/>
        <end position="63"/>
    </location>
</feature>
<keyword evidence="1" id="KW-0812">Transmembrane</keyword>
<dbReference type="InterPro" id="IPR021309">
    <property type="entry name" value="YgaP-like_TM"/>
</dbReference>
<comment type="caution">
    <text evidence="3">The sequence shown here is derived from an EMBL/GenBank/DDBJ whole genome shotgun (WGS) entry which is preliminary data.</text>
</comment>
<dbReference type="RefSeq" id="WP_107975746.1">
    <property type="nucleotide sequence ID" value="NZ_BMEZ01000009.1"/>
</dbReference>
<proteinExistence type="predicted"/>
<feature type="transmembrane region" description="Helical" evidence="1">
    <location>
        <begin position="12"/>
        <end position="32"/>
    </location>
</feature>
<reference evidence="3 4" key="1">
    <citation type="submission" date="2018-04" db="EMBL/GenBank/DDBJ databases">
        <title>Genomic Encyclopedia of Archaeal and Bacterial Type Strains, Phase II (KMG-II): from individual species to whole genera.</title>
        <authorList>
            <person name="Goeker M."/>
        </authorList>
    </citation>
    <scope>NUCLEOTIDE SEQUENCE [LARGE SCALE GENOMIC DNA]</scope>
    <source>
        <strain evidence="3 4">DSM 29329</strain>
    </source>
</reference>
<protein>
    <recommendedName>
        <fullName evidence="2">Inner membrane protein YgaP-like transmembrane domain-containing protein</fullName>
    </recommendedName>
</protein>
<sequence>MFDRNMGRTDRIIRAILGLALLIAFLSIASAWKWLALVVALVLLATAIAGTCPPYSLLGIRTDRR</sequence>
<keyword evidence="4" id="KW-1185">Reference proteome</keyword>
<name>A0A2T6AY68_9RHOB</name>
<feature type="transmembrane region" description="Helical" evidence="1">
    <location>
        <begin position="38"/>
        <end position="58"/>
    </location>
</feature>
<accession>A0A2T6AY68</accession>
<evidence type="ECO:0000313" key="4">
    <source>
        <dbReference type="Proteomes" id="UP000244069"/>
    </source>
</evidence>
<dbReference type="EMBL" id="QBKN01000008">
    <property type="protein sequence ID" value="PTX48742.1"/>
    <property type="molecule type" value="Genomic_DNA"/>
</dbReference>
<dbReference type="Gene3D" id="6.10.140.1340">
    <property type="match status" value="1"/>
</dbReference>
<keyword evidence="1" id="KW-1133">Transmembrane helix</keyword>
<dbReference type="AlphaFoldDB" id="A0A2T6AY68"/>
<gene>
    <name evidence="3" type="ORF">C8N44_10819</name>
</gene>